<dbReference type="PANTHER" id="PTHR42756:SF1">
    <property type="entry name" value="TRANSCRIPTIONAL REPRESSOR OF EMRAB OPERON"/>
    <property type="match status" value="1"/>
</dbReference>
<keyword evidence="3" id="KW-0804">Transcription</keyword>
<organism evidence="5 6">
    <name type="scientific">Mucilaginibacter dorajii</name>
    <dbReference type="NCBI Taxonomy" id="692994"/>
    <lineage>
        <taxon>Bacteria</taxon>
        <taxon>Pseudomonadati</taxon>
        <taxon>Bacteroidota</taxon>
        <taxon>Sphingobacteriia</taxon>
        <taxon>Sphingobacteriales</taxon>
        <taxon>Sphingobacteriaceae</taxon>
        <taxon>Mucilaginibacter</taxon>
    </lineage>
</organism>
<dbReference type="SMART" id="SM00347">
    <property type="entry name" value="HTH_MARR"/>
    <property type="match status" value="1"/>
</dbReference>
<accession>A0ABP7PTZ4</accession>
<evidence type="ECO:0000256" key="3">
    <source>
        <dbReference type="ARBA" id="ARBA00023163"/>
    </source>
</evidence>
<dbReference type="InterPro" id="IPR036388">
    <property type="entry name" value="WH-like_DNA-bd_sf"/>
</dbReference>
<dbReference type="SUPFAM" id="SSF46785">
    <property type="entry name" value="Winged helix' DNA-binding domain"/>
    <property type="match status" value="1"/>
</dbReference>
<feature type="domain" description="HTH marR-type" evidence="4">
    <location>
        <begin position="11"/>
        <end position="143"/>
    </location>
</feature>
<dbReference type="PANTHER" id="PTHR42756">
    <property type="entry name" value="TRANSCRIPTIONAL REGULATOR, MARR"/>
    <property type="match status" value="1"/>
</dbReference>
<dbReference type="InterPro" id="IPR036390">
    <property type="entry name" value="WH_DNA-bd_sf"/>
</dbReference>
<keyword evidence="1" id="KW-0805">Transcription regulation</keyword>
<reference evidence="6" key="1">
    <citation type="journal article" date="2019" name="Int. J. Syst. Evol. Microbiol.">
        <title>The Global Catalogue of Microorganisms (GCM) 10K type strain sequencing project: providing services to taxonomists for standard genome sequencing and annotation.</title>
        <authorList>
            <consortium name="The Broad Institute Genomics Platform"/>
            <consortium name="The Broad Institute Genome Sequencing Center for Infectious Disease"/>
            <person name="Wu L."/>
            <person name="Ma J."/>
        </authorList>
    </citation>
    <scope>NUCLEOTIDE SEQUENCE [LARGE SCALE GENOMIC DNA]</scope>
    <source>
        <strain evidence="6">JCM 16601</strain>
    </source>
</reference>
<sequence length="158" mass="18252">MFAALINMQIVEPISRKLIRLGKLYLNVLARHTEHLDLKRYHFILSLIYYHDGQLTQNALAQILDKDKSAMVSIINLLSAKGFVYRDSNPHDKREHLLRVTEKAKIAVPQIVETFEHINSDITKGITAREMKIFESVLQKMQLNIKPLQPNPNQKIAK</sequence>
<dbReference type="PROSITE" id="PS50995">
    <property type="entry name" value="HTH_MARR_2"/>
    <property type="match status" value="1"/>
</dbReference>
<name>A0ABP7PTZ4_9SPHI</name>
<keyword evidence="6" id="KW-1185">Reference proteome</keyword>
<evidence type="ECO:0000256" key="2">
    <source>
        <dbReference type="ARBA" id="ARBA00023125"/>
    </source>
</evidence>
<protein>
    <recommendedName>
        <fullName evidence="4">HTH marR-type domain-containing protein</fullName>
    </recommendedName>
</protein>
<dbReference type="InterPro" id="IPR000835">
    <property type="entry name" value="HTH_MarR-typ"/>
</dbReference>
<evidence type="ECO:0000256" key="1">
    <source>
        <dbReference type="ARBA" id="ARBA00023015"/>
    </source>
</evidence>
<evidence type="ECO:0000313" key="5">
    <source>
        <dbReference type="EMBL" id="GAA3971188.1"/>
    </source>
</evidence>
<dbReference type="Pfam" id="PF12802">
    <property type="entry name" value="MarR_2"/>
    <property type="match status" value="1"/>
</dbReference>
<dbReference type="EMBL" id="BAAAZC010000015">
    <property type="protein sequence ID" value="GAA3971188.1"/>
    <property type="molecule type" value="Genomic_DNA"/>
</dbReference>
<dbReference type="PRINTS" id="PR00598">
    <property type="entry name" value="HTHMARR"/>
</dbReference>
<comment type="caution">
    <text evidence="5">The sequence shown here is derived from an EMBL/GenBank/DDBJ whole genome shotgun (WGS) entry which is preliminary data.</text>
</comment>
<dbReference type="Proteomes" id="UP001500742">
    <property type="component" value="Unassembled WGS sequence"/>
</dbReference>
<dbReference type="Gene3D" id="1.10.10.10">
    <property type="entry name" value="Winged helix-like DNA-binding domain superfamily/Winged helix DNA-binding domain"/>
    <property type="match status" value="1"/>
</dbReference>
<evidence type="ECO:0000313" key="6">
    <source>
        <dbReference type="Proteomes" id="UP001500742"/>
    </source>
</evidence>
<evidence type="ECO:0000259" key="4">
    <source>
        <dbReference type="PROSITE" id="PS50995"/>
    </source>
</evidence>
<gene>
    <name evidence="5" type="ORF">GCM10022210_20620</name>
</gene>
<keyword evidence="2" id="KW-0238">DNA-binding</keyword>
<proteinExistence type="predicted"/>